<name>A0A8T2SFF6_CERRI</name>
<comment type="subcellular location">
    <subcellularLocation>
        <location evidence="1">Membrane</location>
        <topology evidence="1">Multi-pass membrane protein</topology>
    </subcellularLocation>
</comment>
<dbReference type="AlphaFoldDB" id="A0A8T2SFF6"/>
<dbReference type="OrthoDB" id="434647at2759"/>
<comment type="similarity">
    <text evidence="1">Belongs to the DP1 family.</text>
</comment>
<dbReference type="InterPro" id="IPR004345">
    <property type="entry name" value="TB2_DP1_HVA22"/>
</dbReference>
<organism evidence="2 3">
    <name type="scientific">Ceratopteris richardii</name>
    <name type="common">Triangle waterfern</name>
    <dbReference type="NCBI Taxonomy" id="49495"/>
    <lineage>
        <taxon>Eukaryota</taxon>
        <taxon>Viridiplantae</taxon>
        <taxon>Streptophyta</taxon>
        <taxon>Embryophyta</taxon>
        <taxon>Tracheophyta</taxon>
        <taxon>Polypodiopsida</taxon>
        <taxon>Polypodiidae</taxon>
        <taxon>Polypodiales</taxon>
        <taxon>Pteridineae</taxon>
        <taxon>Pteridaceae</taxon>
        <taxon>Parkerioideae</taxon>
        <taxon>Ceratopteris</taxon>
    </lineage>
</organism>
<comment type="caution">
    <text evidence="2">The sequence shown here is derived from an EMBL/GenBank/DDBJ whole genome shotgun (WGS) entry which is preliminary data.</text>
</comment>
<keyword evidence="1" id="KW-0472">Membrane</keyword>
<dbReference type="Pfam" id="PF03134">
    <property type="entry name" value="TB2_DP1_HVA22"/>
    <property type="match status" value="1"/>
</dbReference>
<keyword evidence="1" id="KW-0812">Transmembrane</keyword>
<evidence type="ECO:0000313" key="3">
    <source>
        <dbReference type="Proteomes" id="UP000825935"/>
    </source>
</evidence>
<dbReference type="Proteomes" id="UP000825935">
    <property type="component" value="Chromosome 20"/>
</dbReference>
<comment type="caution">
    <text evidence="1">Lacks conserved residue(s) required for the propagation of feature annotation.</text>
</comment>
<evidence type="ECO:0000313" key="2">
    <source>
        <dbReference type="EMBL" id="KAH7331860.1"/>
    </source>
</evidence>
<gene>
    <name evidence="2" type="ORF">KP509_20G054100</name>
</gene>
<accession>A0A8T2SFF6</accession>
<dbReference type="OMA" id="NWIRYAS"/>
<dbReference type="PANTHER" id="PTHR12300">
    <property type="entry name" value="HVA22-LIKE PROTEINS"/>
    <property type="match status" value="1"/>
</dbReference>
<protein>
    <recommendedName>
        <fullName evidence="1">HVA22-like protein</fullName>
    </recommendedName>
</protein>
<keyword evidence="1" id="KW-1133">Transmembrane helix</keyword>
<reference evidence="2" key="1">
    <citation type="submission" date="2021-08" db="EMBL/GenBank/DDBJ databases">
        <title>WGS assembly of Ceratopteris richardii.</title>
        <authorList>
            <person name="Marchant D.B."/>
            <person name="Chen G."/>
            <person name="Jenkins J."/>
            <person name="Shu S."/>
            <person name="Leebens-Mack J."/>
            <person name="Grimwood J."/>
            <person name="Schmutz J."/>
            <person name="Soltis P."/>
            <person name="Soltis D."/>
            <person name="Chen Z.-H."/>
        </authorList>
    </citation>
    <scope>NUCLEOTIDE SEQUENCE</scope>
    <source>
        <strain evidence="2">Whitten #5841</strain>
        <tissue evidence="2">Leaf</tissue>
    </source>
</reference>
<dbReference type="EMBL" id="CM035425">
    <property type="protein sequence ID" value="KAH7331860.1"/>
    <property type="molecule type" value="Genomic_DNA"/>
</dbReference>
<sequence>MKENSAREHRTIRRSRRKQTRKASVDWLCPPHYFIDMLEIAVIATLIVMASILMSTLTLIAGYIYPACKCFQAIEAYNRGEQDTSNLLKWCQYWIIIALVTVFERTADPLISWFPLYKESKVAFIVYLWHPKTQGTSYVYDNFIRPELSEYVTLIDDTFQSAQQSFKEYAKTVNRKKIQSLAMKKIHELINVLSWQSLHSN</sequence>
<feature type="transmembrane region" description="Helical" evidence="1">
    <location>
        <begin position="40"/>
        <end position="65"/>
    </location>
</feature>
<evidence type="ECO:0000256" key="1">
    <source>
        <dbReference type="RuleBase" id="RU362006"/>
    </source>
</evidence>
<keyword evidence="3" id="KW-1185">Reference proteome</keyword>
<dbReference type="PANTHER" id="PTHR12300:SF117">
    <property type="entry name" value="LP05237P-RELATED"/>
    <property type="match status" value="1"/>
</dbReference>
<dbReference type="GO" id="GO:0016020">
    <property type="term" value="C:membrane"/>
    <property type="evidence" value="ECO:0007669"/>
    <property type="project" value="UniProtKB-SubCell"/>
</dbReference>
<proteinExistence type="inferred from homology"/>